<keyword evidence="1" id="KW-1133">Transmembrane helix</keyword>
<dbReference type="Proteomes" id="UP000198660">
    <property type="component" value="Unassembled WGS sequence"/>
</dbReference>
<gene>
    <name evidence="2" type="ORF">SAMN05444972_10760</name>
</gene>
<dbReference type="EMBL" id="FPAA01000007">
    <property type="protein sequence ID" value="SFS75895.1"/>
    <property type="molecule type" value="Genomic_DNA"/>
</dbReference>
<dbReference type="AlphaFoldDB" id="A0A1I6SFZ3"/>
<sequence length="101" mass="11709">MNDYYMSERLPRRHKWFKAAYFQTAACIICMISIVGIPIGLLLSFTSLFTIAMQLRYPVIKVTCPRCKTTLKVEPDVQKFHCVCLHLLEKDGSNYIESPDF</sequence>
<proteinExistence type="predicted"/>
<accession>A0A1I6SFZ3</accession>
<dbReference type="OrthoDB" id="2990336at2"/>
<evidence type="ECO:0000256" key="1">
    <source>
        <dbReference type="SAM" id="Phobius"/>
    </source>
</evidence>
<keyword evidence="3" id="KW-1185">Reference proteome</keyword>
<evidence type="ECO:0000313" key="3">
    <source>
        <dbReference type="Proteomes" id="UP000198660"/>
    </source>
</evidence>
<evidence type="ECO:0000313" key="2">
    <source>
        <dbReference type="EMBL" id="SFS75895.1"/>
    </source>
</evidence>
<keyword evidence="1" id="KW-0472">Membrane</keyword>
<name>A0A1I6SFZ3_9BACL</name>
<organism evidence="2 3">
    <name type="scientific">Marininema halotolerans</name>
    <dbReference type="NCBI Taxonomy" id="1155944"/>
    <lineage>
        <taxon>Bacteria</taxon>
        <taxon>Bacillati</taxon>
        <taxon>Bacillota</taxon>
        <taxon>Bacilli</taxon>
        <taxon>Bacillales</taxon>
        <taxon>Thermoactinomycetaceae</taxon>
        <taxon>Marininema</taxon>
    </lineage>
</organism>
<protein>
    <submittedName>
        <fullName evidence="2">Uncharacterized protein</fullName>
    </submittedName>
</protein>
<dbReference type="RefSeq" id="WP_091837192.1">
    <property type="nucleotide sequence ID" value="NZ_FPAA01000007.1"/>
</dbReference>
<feature type="transmembrane region" description="Helical" evidence="1">
    <location>
        <begin position="20"/>
        <end position="51"/>
    </location>
</feature>
<keyword evidence="1" id="KW-0812">Transmembrane</keyword>
<reference evidence="3" key="1">
    <citation type="submission" date="2016-10" db="EMBL/GenBank/DDBJ databases">
        <authorList>
            <person name="Varghese N."/>
            <person name="Submissions S."/>
        </authorList>
    </citation>
    <scope>NUCLEOTIDE SEQUENCE [LARGE SCALE GENOMIC DNA]</scope>
    <source>
        <strain evidence="3">DSM 45789</strain>
    </source>
</reference>